<evidence type="ECO:0000313" key="9">
    <source>
        <dbReference type="Proteomes" id="UP001206925"/>
    </source>
</evidence>
<evidence type="ECO:0000256" key="4">
    <source>
        <dbReference type="ARBA" id="ARBA00023163"/>
    </source>
</evidence>
<organism evidence="8 9">
    <name type="scientific">Ambrosia artemisiifolia</name>
    <name type="common">Common ragweed</name>
    <dbReference type="NCBI Taxonomy" id="4212"/>
    <lineage>
        <taxon>Eukaryota</taxon>
        <taxon>Viridiplantae</taxon>
        <taxon>Streptophyta</taxon>
        <taxon>Embryophyta</taxon>
        <taxon>Tracheophyta</taxon>
        <taxon>Spermatophyta</taxon>
        <taxon>Magnoliopsida</taxon>
        <taxon>eudicotyledons</taxon>
        <taxon>Gunneridae</taxon>
        <taxon>Pentapetalae</taxon>
        <taxon>asterids</taxon>
        <taxon>campanulids</taxon>
        <taxon>Asterales</taxon>
        <taxon>Asteraceae</taxon>
        <taxon>Asteroideae</taxon>
        <taxon>Heliantheae alliance</taxon>
        <taxon>Heliantheae</taxon>
        <taxon>Ambrosia</taxon>
    </lineage>
</organism>
<dbReference type="InterPro" id="IPR016177">
    <property type="entry name" value="DNA-bd_dom_sf"/>
</dbReference>
<dbReference type="PROSITE" id="PS50982">
    <property type="entry name" value="MBD"/>
    <property type="match status" value="1"/>
</dbReference>
<sequence length="390" mass="43258">ECIFISIYRKTSVPKRPEFREPISKSKRDKHPVVSLELPAPSGWKKMFLPKKAGTPKKNEIVFTAPTGEEITTKKQLAQYLKSHPGGPKISEFDWGTGETPRRSSRIIEKVKLAPPPSPETEPVKKKVKRSSSKKEKKDNEPEEETAEKEKENDPAAADDVDMQEAEQSIVQDNQKQEEKDKIVPEETEGKTEKDDNQTQEEKDGIAPGGIEGKTEKDDNLKQEDKDKIVPDETQGKAEKDETPAEGVCEIPIVPPPVEKAEPVNEAADIITKVPPPEEEAKPVNDVAEVIEDVRENPVFPSLEEEGKPVIEVADVIEANINSQLETPVAQDQHKAEEIPATENHGATIIATADVEGQKDNLTDADNEKEMNNKFEAGFGNGYRVGSQPW</sequence>
<dbReference type="SUPFAM" id="SSF54171">
    <property type="entry name" value="DNA-binding domain"/>
    <property type="match status" value="1"/>
</dbReference>
<feature type="region of interest" description="Disordered" evidence="6">
    <location>
        <begin position="371"/>
        <end position="390"/>
    </location>
</feature>
<dbReference type="PANTHER" id="PTHR33729">
    <property type="entry name" value="METHYL-CPG BINDING DOMAIN CONTAINING PROTEIN, EXPRESSED"/>
    <property type="match status" value="1"/>
</dbReference>
<dbReference type="GO" id="GO:0005634">
    <property type="term" value="C:nucleus"/>
    <property type="evidence" value="ECO:0007669"/>
    <property type="project" value="UniProtKB-SubCell"/>
</dbReference>
<dbReference type="InterPro" id="IPR039622">
    <property type="entry name" value="MBD10/11"/>
</dbReference>
<keyword evidence="4" id="KW-0804">Transcription</keyword>
<evidence type="ECO:0000256" key="3">
    <source>
        <dbReference type="ARBA" id="ARBA00023125"/>
    </source>
</evidence>
<keyword evidence="2" id="KW-0805">Transcription regulation</keyword>
<accession>A0AAD5C7L9</accession>
<keyword evidence="3" id="KW-0238">DNA-binding</keyword>
<dbReference type="Pfam" id="PF01429">
    <property type="entry name" value="MBD"/>
    <property type="match status" value="1"/>
</dbReference>
<evidence type="ECO:0000259" key="7">
    <source>
        <dbReference type="PROSITE" id="PS50982"/>
    </source>
</evidence>
<feature type="compositionally biased region" description="Basic and acidic residues" evidence="6">
    <location>
        <begin position="213"/>
        <end position="243"/>
    </location>
</feature>
<gene>
    <name evidence="8" type="ORF">M8C21_015824</name>
</gene>
<feature type="domain" description="MBD" evidence="7">
    <location>
        <begin position="30"/>
        <end position="100"/>
    </location>
</feature>
<evidence type="ECO:0000256" key="1">
    <source>
        <dbReference type="ARBA" id="ARBA00004123"/>
    </source>
</evidence>
<evidence type="ECO:0000313" key="8">
    <source>
        <dbReference type="EMBL" id="KAI7736818.1"/>
    </source>
</evidence>
<dbReference type="PANTHER" id="PTHR33729:SF20">
    <property type="entry name" value="DNA-BINDING DOMAIN-CONTAINING PROTEIN-RELATED"/>
    <property type="match status" value="1"/>
</dbReference>
<proteinExistence type="predicted"/>
<comment type="subcellular location">
    <subcellularLocation>
        <location evidence="1">Nucleus</location>
    </subcellularLocation>
</comment>
<protein>
    <recommendedName>
        <fullName evidence="7">MBD domain-containing protein</fullName>
    </recommendedName>
</protein>
<feature type="region of interest" description="Disordered" evidence="6">
    <location>
        <begin position="81"/>
        <end position="262"/>
    </location>
</feature>
<evidence type="ECO:0000256" key="2">
    <source>
        <dbReference type="ARBA" id="ARBA00023015"/>
    </source>
</evidence>
<comment type="caution">
    <text evidence="8">The sequence shown here is derived from an EMBL/GenBank/DDBJ whole genome shotgun (WGS) entry which is preliminary data.</text>
</comment>
<feature type="region of interest" description="Disordered" evidence="6">
    <location>
        <begin position="327"/>
        <end position="347"/>
    </location>
</feature>
<name>A0AAD5C7L9_AMBAR</name>
<dbReference type="InterPro" id="IPR001739">
    <property type="entry name" value="Methyl_CpG_DNA-bd"/>
</dbReference>
<dbReference type="Gene3D" id="3.30.890.10">
    <property type="entry name" value="Methyl-cpg-binding Protein 2, Chain A"/>
    <property type="match status" value="1"/>
</dbReference>
<keyword evidence="9" id="KW-1185">Reference proteome</keyword>
<feature type="compositionally biased region" description="Basic and acidic residues" evidence="6">
    <location>
        <begin position="175"/>
        <end position="205"/>
    </location>
</feature>
<dbReference type="EMBL" id="JAMZMK010009187">
    <property type="protein sequence ID" value="KAI7736818.1"/>
    <property type="molecule type" value="Genomic_DNA"/>
</dbReference>
<feature type="non-terminal residue" evidence="8">
    <location>
        <position position="390"/>
    </location>
</feature>
<evidence type="ECO:0000256" key="6">
    <source>
        <dbReference type="SAM" id="MobiDB-lite"/>
    </source>
</evidence>
<dbReference type="Proteomes" id="UP001206925">
    <property type="component" value="Unassembled WGS sequence"/>
</dbReference>
<reference evidence="8" key="1">
    <citation type="submission" date="2022-06" db="EMBL/GenBank/DDBJ databases">
        <title>Uncovering the hologenomic basis of an extraordinary plant invasion.</title>
        <authorList>
            <person name="Bieker V.C."/>
            <person name="Martin M.D."/>
            <person name="Gilbert T."/>
            <person name="Hodgins K."/>
            <person name="Battlay P."/>
            <person name="Petersen B."/>
            <person name="Wilson J."/>
        </authorList>
    </citation>
    <scope>NUCLEOTIDE SEQUENCE</scope>
    <source>
        <strain evidence="8">AA19_3_7</strain>
        <tissue evidence="8">Leaf</tissue>
    </source>
</reference>
<dbReference type="GO" id="GO:0003677">
    <property type="term" value="F:DNA binding"/>
    <property type="evidence" value="ECO:0007669"/>
    <property type="project" value="UniProtKB-KW"/>
</dbReference>
<evidence type="ECO:0000256" key="5">
    <source>
        <dbReference type="ARBA" id="ARBA00023242"/>
    </source>
</evidence>
<dbReference type="AlphaFoldDB" id="A0AAD5C7L9"/>
<feature type="compositionally biased region" description="Basic and acidic residues" evidence="6">
    <location>
        <begin position="100"/>
        <end position="112"/>
    </location>
</feature>
<keyword evidence="5" id="KW-0539">Nucleus</keyword>